<evidence type="ECO:0000313" key="3">
    <source>
        <dbReference type="EMBL" id="MBM7589836.1"/>
    </source>
</evidence>
<name>A0A938Y0L2_9BACL</name>
<feature type="domain" description="SLH" evidence="2">
    <location>
        <begin position="25"/>
        <end position="89"/>
    </location>
</feature>
<dbReference type="Proteomes" id="UP000717624">
    <property type="component" value="Unassembled WGS sequence"/>
</dbReference>
<dbReference type="AlphaFoldDB" id="A0A938Y0L2"/>
<dbReference type="EMBL" id="JAFBEB010000004">
    <property type="protein sequence ID" value="MBM7589836.1"/>
    <property type="molecule type" value="Genomic_DNA"/>
</dbReference>
<dbReference type="RefSeq" id="WP_204517566.1">
    <property type="nucleotide sequence ID" value="NZ_BAABIN010000007.1"/>
</dbReference>
<sequence length="664" mass="76301">MAKIAGSVMLSGTLLWTAMPTQAAVQWLPYTDISKNWAKKEIVSAVEKGLFVAGKENPRFFPQRPMTRAEFLTLLDRLFTLGQDQLYSLTLTSGADHLVETNGTEEPYLPYRDVDRLTWMYEPILRVSVVLERLYGPQAIQNIFPGKEFHPEQPITWQESANLIQMFVTAAPEKKALQILSERGWLDGNQSKPLTRADAAVLADKVSAYLEQGEVLPLLDYDGQKFPQVPYIENIFPLFYGYLKNSTGDDKVFLDSVTAVSNQMDNPDTYRRLEALGKAGYPNQVGIHYYLSWNPDTDLSQNLNEAIAAIDAYYADKIVIPETLKLLMANVYDICLQIEYTDPQIYEQTLPRLYGYEQKMKQGSEEWQQWAIYIAALEMKSGAMDKALAHYQQLTEIDAGLINTVYYLANQGRLGEAEEVLDNAGKRLKPDRKQLLITLADELNSLKKQPDYIRDLAYALKRTEAVRGYKVTGESTLSGYLFHYTQVFDEKTKASHTTGFFQSPYKLVKEKLETYDDYRNNVQYSYDFEQQKWTKTKTGSFDYLHEWVESQSVEQRAEQLGARYLQQSFGSYDVITEWIPGDKLVKSADSIEFDSARIKRVPMYVNKYYVDRRSGFVVRHIWRYEEVYDSNEYAAYSGQETYGDYDQVKMVIPATISEQAGEEK</sequence>
<keyword evidence="1" id="KW-0732">Signal</keyword>
<organism evidence="3 4">
    <name type="scientific">Brevibacillus fulvus</name>
    <dbReference type="NCBI Taxonomy" id="1125967"/>
    <lineage>
        <taxon>Bacteria</taxon>
        <taxon>Bacillati</taxon>
        <taxon>Bacillota</taxon>
        <taxon>Bacilli</taxon>
        <taxon>Bacillales</taxon>
        <taxon>Paenibacillaceae</taxon>
        <taxon>Brevibacillus</taxon>
    </lineage>
</organism>
<dbReference type="PROSITE" id="PS51272">
    <property type="entry name" value="SLH"/>
    <property type="match status" value="1"/>
</dbReference>
<reference evidence="3" key="1">
    <citation type="submission" date="2021-01" db="EMBL/GenBank/DDBJ databases">
        <title>Genomic Encyclopedia of Type Strains, Phase IV (KMG-IV): sequencing the most valuable type-strain genomes for metagenomic binning, comparative biology and taxonomic classification.</title>
        <authorList>
            <person name="Goeker M."/>
        </authorList>
    </citation>
    <scope>NUCLEOTIDE SEQUENCE</scope>
    <source>
        <strain evidence="3">DSM 25523</strain>
    </source>
</reference>
<proteinExistence type="predicted"/>
<dbReference type="Pfam" id="PF00395">
    <property type="entry name" value="SLH"/>
    <property type="match status" value="1"/>
</dbReference>
<gene>
    <name evidence="3" type="ORF">JOD01_001437</name>
</gene>
<keyword evidence="4" id="KW-1185">Reference proteome</keyword>
<feature type="signal peptide" evidence="1">
    <location>
        <begin position="1"/>
        <end position="23"/>
    </location>
</feature>
<evidence type="ECO:0000256" key="1">
    <source>
        <dbReference type="SAM" id="SignalP"/>
    </source>
</evidence>
<dbReference type="InterPro" id="IPR001119">
    <property type="entry name" value="SLH_dom"/>
</dbReference>
<protein>
    <recommendedName>
        <fullName evidence="2">SLH domain-containing protein</fullName>
    </recommendedName>
</protein>
<comment type="caution">
    <text evidence="3">The sequence shown here is derived from an EMBL/GenBank/DDBJ whole genome shotgun (WGS) entry which is preliminary data.</text>
</comment>
<feature type="chain" id="PRO_5037991822" description="SLH domain-containing protein" evidence="1">
    <location>
        <begin position="24"/>
        <end position="664"/>
    </location>
</feature>
<accession>A0A938Y0L2</accession>
<evidence type="ECO:0000313" key="4">
    <source>
        <dbReference type="Proteomes" id="UP000717624"/>
    </source>
</evidence>
<evidence type="ECO:0000259" key="2">
    <source>
        <dbReference type="PROSITE" id="PS51272"/>
    </source>
</evidence>